<name>A0A1F5G281_9BACT</name>
<evidence type="ECO:0008006" key="3">
    <source>
        <dbReference type="Google" id="ProtNLM"/>
    </source>
</evidence>
<evidence type="ECO:0000313" key="1">
    <source>
        <dbReference type="EMBL" id="OGD85914.1"/>
    </source>
</evidence>
<dbReference type="InterPro" id="IPR036514">
    <property type="entry name" value="SGNH_hydro_sf"/>
</dbReference>
<comment type="caution">
    <text evidence="1">The sequence shown here is derived from an EMBL/GenBank/DDBJ whole genome shotgun (WGS) entry which is preliminary data.</text>
</comment>
<protein>
    <recommendedName>
        <fullName evidence="3">SGNH hydrolase-type esterase domain-containing protein</fullName>
    </recommendedName>
</protein>
<dbReference type="SUPFAM" id="SSF52266">
    <property type="entry name" value="SGNH hydrolase"/>
    <property type="match status" value="1"/>
</dbReference>
<accession>A0A1F5G281</accession>
<reference evidence="1 2" key="1">
    <citation type="journal article" date="2016" name="Nat. Commun.">
        <title>Thousands of microbial genomes shed light on interconnected biogeochemical processes in an aquifer system.</title>
        <authorList>
            <person name="Anantharaman K."/>
            <person name="Brown C.T."/>
            <person name="Hug L.A."/>
            <person name="Sharon I."/>
            <person name="Castelle C.J."/>
            <person name="Probst A.J."/>
            <person name="Thomas B.C."/>
            <person name="Singh A."/>
            <person name="Wilkins M.J."/>
            <person name="Karaoz U."/>
            <person name="Brodie E.L."/>
            <person name="Williams K.H."/>
            <person name="Hubbard S.S."/>
            <person name="Banfield J.F."/>
        </authorList>
    </citation>
    <scope>NUCLEOTIDE SEQUENCE [LARGE SCALE GENOMIC DNA]</scope>
</reference>
<evidence type="ECO:0000313" key="2">
    <source>
        <dbReference type="Proteomes" id="UP000177069"/>
    </source>
</evidence>
<dbReference type="Gene3D" id="3.40.50.1110">
    <property type="entry name" value="SGNH hydrolase"/>
    <property type="match status" value="1"/>
</dbReference>
<dbReference type="Proteomes" id="UP000177069">
    <property type="component" value="Unassembled WGS sequence"/>
</dbReference>
<dbReference type="AlphaFoldDB" id="A0A1F5G281"/>
<gene>
    <name evidence="1" type="ORF">A2696_04190</name>
</gene>
<organism evidence="1 2">
    <name type="scientific">Candidatus Curtissbacteria bacterium RIFCSPHIGHO2_01_FULL_41_13</name>
    <dbReference type="NCBI Taxonomy" id="1797745"/>
    <lineage>
        <taxon>Bacteria</taxon>
        <taxon>Candidatus Curtissiibacteriota</taxon>
    </lineage>
</organism>
<sequence length="141" mass="16611">MSAHSFFLDFLYWRISSRYQKAFVEIRKADIDRYKDQERLSEHKQEIAQFIKVLKDDNKKILVIIFPSMYFIGPNYPSADIHTLMGNYFRDQGVETIDLLNDLKGKDAKSLIASPFDSHPNEYVYNLAAERIFEKVKPLLK</sequence>
<proteinExistence type="predicted"/>
<dbReference type="EMBL" id="MFBA01000010">
    <property type="protein sequence ID" value="OGD85914.1"/>
    <property type="molecule type" value="Genomic_DNA"/>
</dbReference>